<proteinExistence type="predicted"/>
<accession>A0AA39RYV9</accession>
<evidence type="ECO:0000313" key="4">
    <source>
        <dbReference type="Proteomes" id="UP001168877"/>
    </source>
</evidence>
<gene>
    <name evidence="3" type="ORF">LWI29_007334</name>
</gene>
<feature type="region of interest" description="Disordered" evidence="2">
    <location>
        <begin position="109"/>
        <end position="168"/>
    </location>
</feature>
<sequence>MHMRLLNRYYASQLKIEVVEHCSWMVSLGLTVWRWSTLKRTREPYPLVRDFVSYVWTMRSLEILGCNVIFLPHITDIERRFAVTSMSNVKMNLPDKADAMQRLRDDLSKKRATKAKKVQASDMSKEDAPAAPEHIYTSSPKQNLVRKRQRKDSTNDPGKKVDSSTKKKAAELHLHDMYKLVSDKCAKFRKANDVLKADKAKVDISLKELEQKVVALEGDLKGVEDERNRYREESSKAKADVVEQERLVVALKEQLKSITFAAICKARADIFREYMASKHINWNHEEMQEVIDTCEEMLRFEGSSPGEEAGDKEATKGNVDKSLDDPTSLDDDVVDPPTN</sequence>
<dbReference type="Proteomes" id="UP001168877">
    <property type="component" value="Unassembled WGS sequence"/>
</dbReference>
<protein>
    <submittedName>
        <fullName evidence="3">Uncharacterized protein</fullName>
    </submittedName>
</protein>
<evidence type="ECO:0000256" key="1">
    <source>
        <dbReference type="SAM" id="Coils"/>
    </source>
</evidence>
<organism evidence="3 4">
    <name type="scientific">Acer saccharum</name>
    <name type="common">Sugar maple</name>
    <dbReference type="NCBI Taxonomy" id="4024"/>
    <lineage>
        <taxon>Eukaryota</taxon>
        <taxon>Viridiplantae</taxon>
        <taxon>Streptophyta</taxon>
        <taxon>Embryophyta</taxon>
        <taxon>Tracheophyta</taxon>
        <taxon>Spermatophyta</taxon>
        <taxon>Magnoliopsida</taxon>
        <taxon>eudicotyledons</taxon>
        <taxon>Gunneridae</taxon>
        <taxon>Pentapetalae</taxon>
        <taxon>rosids</taxon>
        <taxon>malvids</taxon>
        <taxon>Sapindales</taxon>
        <taxon>Sapindaceae</taxon>
        <taxon>Hippocastanoideae</taxon>
        <taxon>Acereae</taxon>
        <taxon>Acer</taxon>
    </lineage>
</organism>
<feature type="region of interest" description="Disordered" evidence="2">
    <location>
        <begin position="299"/>
        <end position="339"/>
    </location>
</feature>
<keyword evidence="4" id="KW-1185">Reference proteome</keyword>
<name>A0AA39RYV9_ACESA</name>
<comment type="caution">
    <text evidence="3">The sequence shown here is derived from an EMBL/GenBank/DDBJ whole genome shotgun (WGS) entry which is preliminary data.</text>
</comment>
<feature type="compositionally biased region" description="Basic and acidic residues" evidence="2">
    <location>
        <begin position="151"/>
        <end position="168"/>
    </location>
</feature>
<feature type="coiled-coil region" evidence="1">
    <location>
        <begin position="192"/>
        <end position="247"/>
    </location>
</feature>
<dbReference type="AlphaFoldDB" id="A0AA39RYV9"/>
<evidence type="ECO:0000256" key="2">
    <source>
        <dbReference type="SAM" id="MobiDB-lite"/>
    </source>
</evidence>
<dbReference type="EMBL" id="JAUESC010000384">
    <property type="protein sequence ID" value="KAK0580877.1"/>
    <property type="molecule type" value="Genomic_DNA"/>
</dbReference>
<reference evidence="3" key="2">
    <citation type="submission" date="2023-06" db="EMBL/GenBank/DDBJ databases">
        <authorList>
            <person name="Swenson N.G."/>
            <person name="Wegrzyn J.L."/>
            <person name="Mcevoy S.L."/>
        </authorList>
    </citation>
    <scope>NUCLEOTIDE SEQUENCE</scope>
    <source>
        <strain evidence="3">NS2018</strain>
        <tissue evidence="3">Leaf</tissue>
    </source>
</reference>
<evidence type="ECO:0000313" key="3">
    <source>
        <dbReference type="EMBL" id="KAK0580877.1"/>
    </source>
</evidence>
<feature type="compositionally biased region" description="Basic and acidic residues" evidence="2">
    <location>
        <begin position="309"/>
        <end position="324"/>
    </location>
</feature>
<keyword evidence="1" id="KW-0175">Coiled coil</keyword>
<reference evidence="3" key="1">
    <citation type="journal article" date="2022" name="Plant J.">
        <title>Strategies of tolerance reflected in two North American maple genomes.</title>
        <authorList>
            <person name="McEvoy S.L."/>
            <person name="Sezen U.U."/>
            <person name="Trouern-Trend A."/>
            <person name="McMahon S.M."/>
            <person name="Schaberg P.G."/>
            <person name="Yang J."/>
            <person name="Wegrzyn J.L."/>
            <person name="Swenson N.G."/>
        </authorList>
    </citation>
    <scope>NUCLEOTIDE SEQUENCE</scope>
    <source>
        <strain evidence="3">NS2018</strain>
    </source>
</reference>
<feature type="compositionally biased region" description="Acidic residues" evidence="2">
    <location>
        <begin position="327"/>
        <end position="339"/>
    </location>
</feature>